<name>A0A0K0G124_STRVS</name>
<proteinExistence type="predicted"/>
<dbReference type="InterPro" id="IPR029058">
    <property type="entry name" value="AB_hydrolase_fold"/>
</dbReference>
<keyword evidence="2" id="KW-1185">Reference proteome</keyword>
<reference evidence="2" key="1">
    <citation type="submission" date="2014-07" db="EMBL/GenBank/DDBJ databases">
        <authorList>
            <person name="Martin A.A"/>
            <person name="De Silva N."/>
        </authorList>
    </citation>
    <scope>NUCLEOTIDE SEQUENCE</scope>
</reference>
<dbReference type="PANTHER" id="PTHR12277">
    <property type="entry name" value="ALPHA/BETA HYDROLASE DOMAIN-CONTAINING PROTEIN"/>
    <property type="match status" value="1"/>
</dbReference>
<dbReference type="AlphaFoldDB" id="A0A0K0G124"/>
<sequence>MPTNSIFKLPYLQSRNDVNIAEDLNDNIRYKKGKISSHNKEMLSINVKMNVKNKKKSNKLTSPSSEITPTLIIAVENNCQNNFVLPLNSSNKIVRDYKFLQKAQTNEQIVNLVDEPKIKRVNTFASVHEVKNSNKIVERFTNFFEDVKYFTNVIATFLYVVTPPTRTSIVRKAAFHPPPRGKNYFLTNNSEFNNIVFKSAEEAHGCKNVILCLPALIDQRHISVDLFQQILRTRVKIIENRIKTKIVTLLCKCAHSCKTNKKSPYLLIFSQPNSSDIGSGMLTDPNFVDIADYLNIDVLVYDYGGFGLSQSKPGEEELFADIDAVYEYACNGLKYSSANILLFGFSMGTAVSTYLASKVDDLAGLILLAPFTSLLRVLFQKPKEEKTSRVDQFVTVDRIGNVKAKTLIIHGTNDSMVSIKHGMILFSKLSDPAEPLWIQGGTHQSVYSEKITWKRIKRFCKHELHLKDKWKKAVYLKKKRRRPITITNVCQNSILNSSLSNNDLSDNSSKA</sequence>
<feature type="domain" description="Serine aminopeptidase S33" evidence="1">
    <location>
        <begin position="295"/>
        <end position="373"/>
    </location>
</feature>
<dbReference type="PANTHER" id="PTHR12277:SF56">
    <property type="entry name" value="AB HYDROLASE-1 DOMAIN-CONTAINING PROTEIN"/>
    <property type="match status" value="1"/>
</dbReference>
<dbReference type="WBParaSite" id="SVE_1841100.2">
    <property type="protein sequence ID" value="SVE_1841100.2"/>
    <property type="gene ID" value="SVE_1841100"/>
</dbReference>
<dbReference type="GO" id="GO:0005886">
    <property type="term" value="C:plasma membrane"/>
    <property type="evidence" value="ECO:0007669"/>
    <property type="project" value="TreeGrafter"/>
</dbReference>
<reference evidence="3" key="2">
    <citation type="submission" date="2015-08" db="UniProtKB">
        <authorList>
            <consortium name="WormBaseParasite"/>
        </authorList>
    </citation>
    <scope>IDENTIFICATION</scope>
</reference>
<dbReference type="Proteomes" id="UP000035680">
    <property type="component" value="Unassembled WGS sequence"/>
</dbReference>
<dbReference type="Pfam" id="PF12146">
    <property type="entry name" value="Hydrolase_4"/>
    <property type="match status" value="1"/>
</dbReference>
<dbReference type="GO" id="GO:0010008">
    <property type="term" value="C:endosome membrane"/>
    <property type="evidence" value="ECO:0007669"/>
    <property type="project" value="TreeGrafter"/>
</dbReference>
<dbReference type="STRING" id="75913.A0A0K0G124"/>
<dbReference type="Gene3D" id="3.40.50.1820">
    <property type="entry name" value="alpha/beta hydrolase"/>
    <property type="match status" value="1"/>
</dbReference>
<accession>A0A0K0G124</accession>
<evidence type="ECO:0000313" key="2">
    <source>
        <dbReference type="Proteomes" id="UP000035680"/>
    </source>
</evidence>
<evidence type="ECO:0000313" key="3">
    <source>
        <dbReference type="WBParaSite" id="SVE_1841100.2"/>
    </source>
</evidence>
<dbReference type="InterPro" id="IPR022742">
    <property type="entry name" value="Hydrolase_4"/>
</dbReference>
<dbReference type="SUPFAM" id="SSF53474">
    <property type="entry name" value="alpha/beta-Hydrolases"/>
    <property type="match status" value="1"/>
</dbReference>
<organism evidence="2 3">
    <name type="scientific">Strongyloides venezuelensis</name>
    <name type="common">Threadworm</name>
    <dbReference type="NCBI Taxonomy" id="75913"/>
    <lineage>
        <taxon>Eukaryota</taxon>
        <taxon>Metazoa</taxon>
        <taxon>Ecdysozoa</taxon>
        <taxon>Nematoda</taxon>
        <taxon>Chromadorea</taxon>
        <taxon>Rhabditida</taxon>
        <taxon>Tylenchina</taxon>
        <taxon>Panagrolaimomorpha</taxon>
        <taxon>Strongyloidoidea</taxon>
        <taxon>Strongyloididae</taxon>
        <taxon>Strongyloides</taxon>
    </lineage>
</organism>
<evidence type="ECO:0000259" key="1">
    <source>
        <dbReference type="Pfam" id="PF12146"/>
    </source>
</evidence>
<dbReference type="GO" id="GO:0008474">
    <property type="term" value="F:palmitoyl-(protein) hydrolase activity"/>
    <property type="evidence" value="ECO:0007669"/>
    <property type="project" value="TreeGrafter"/>
</dbReference>
<protein>
    <submittedName>
        <fullName evidence="3">Hydrolase_4 domain-containing protein</fullName>
    </submittedName>
</protein>